<keyword evidence="1" id="KW-0812">Transmembrane</keyword>
<keyword evidence="3" id="KW-1185">Reference proteome</keyword>
<sequence>MQPAEINVPKTDALAYLLGGIGLLAISALPIMSLALSAVQPVAKLVLGLYWLLGAGLLWWAVRRFTGLGERLAAVVGIVIGWYIVLQLLMVLETMVFRF</sequence>
<gene>
    <name evidence="2" type="ORF">HHL22_19580</name>
</gene>
<feature type="transmembrane region" description="Helical" evidence="1">
    <location>
        <begin position="72"/>
        <end position="92"/>
    </location>
</feature>
<feature type="transmembrane region" description="Helical" evidence="1">
    <location>
        <begin position="42"/>
        <end position="60"/>
    </location>
</feature>
<accession>A0A7Y0FPC8</accession>
<evidence type="ECO:0000313" key="2">
    <source>
        <dbReference type="EMBL" id="NML67410.1"/>
    </source>
</evidence>
<dbReference type="AlphaFoldDB" id="A0A7Y0FPC8"/>
<evidence type="ECO:0000313" key="3">
    <source>
        <dbReference type="Proteomes" id="UP000559626"/>
    </source>
</evidence>
<organism evidence="2 3">
    <name type="scientific">Hymenobacter polaris</name>
    <dbReference type="NCBI Taxonomy" id="2682546"/>
    <lineage>
        <taxon>Bacteria</taxon>
        <taxon>Pseudomonadati</taxon>
        <taxon>Bacteroidota</taxon>
        <taxon>Cytophagia</taxon>
        <taxon>Cytophagales</taxon>
        <taxon>Hymenobacteraceae</taxon>
        <taxon>Hymenobacter</taxon>
    </lineage>
</organism>
<proteinExistence type="predicted"/>
<reference evidence="2 3" key="1">
    <citation type="submission" date="2020-04" db="EMBL/GenBank/DDBJ databases">
        <title>Hymenobacter polaris sp. nov., isolated from Arctic soil.</title>
        <authorList>
            <person name="Dahal R.H."/>
        </authorList>
    </citation>
    <scope>NUCLEOTIDE SEQUENCE [LARGE SCALE GENOMIC DNA]</scope>
    <source>
        <strain evidence="2 3">RP-2-7</strain>
    </source>
</reference>
<keyword evidence="1" id="KW-1133">Transmembrane helix</keyword>
<evidence type="ECO:0000256" key="1">
    <source>
        <dbReference type="SAM" id="Phobius"/>
    </source>
</evidence>
<comment type="caution">
    <text evidence="2">The sequence shown here is derived from an EMBL/GenBank/DDBJ whole genome shotgun (WGS) entry which is preliminary data.</text>
</comment>
<keyword evidence="1" id="KW-0472">Membrane</keyword>
<dbReference type="Proteomes" id="UP000559626">
    <property type="component" value="Unassembled WGS sequence"/>
</dbReference>
<protein>
    <submittedName>
        <fullName evidence="2">Uncharacterized protein</fullName>
    </submittedName>
</protein>
<dbReference type="EMBL" id="JABBGH010000003">
    <property type="protein sequence ID" value="NML67410.1"/>
    <property type="molecule type" value="Genomic_DNA"/>
</dbReference>
<feature type="transmembrane region" description="Helical" evidence="1">
    <location>
        <begin position="13"/>
        <end position="35"/>
    </location>
</feature>
<name>A0A7Y0FPC8_9BACT</name>
<dbReference type="RefSeq" id="WP_169533079.1">
    <property type="nucleotide sequence ID" value="NZ_JABBGH010000003.1"/>
</dbReference>